<keyword evidence="4 5" id="KW-0472">Membrane</keyword>
<sequence length="492" mass="53677">MGFNKCTAGDPKTWPAYIRHLALFNVSIMVFLANMYVAGLATGFSELGMEFRVDSSQLGKTIAYPVLAQGVGNLLWTPTSICLGKRPTIIAALLVFLAGTVWSIKATSFNSLLASRVIGGFAGGSIDSLGPAIVSDLYMERYFATAMAVFSFFLSGGSQFGPMIAGFLIEARGWRWFFILCSILIAANLISVLFFFPETNYRRIFFDEGTANEVDKQASQMIEFQEEYTRSDSTPTSSSLTPQYAGSYWKDLVEFRNRGVDRNGLYGWPRQFSLPFRFILVPQVLFATISYGIFLAGTVMVSTISPQLLAPPPYLFTSSAIGLFTLSSFIGIVVAYPIAGPLTDYLSRILGQKYHPETHVPEDRLPALLVAFVIAPPGLLVYAYVISNQGSVYAAATGYAMQISGLVLVPSTVLSVVVDGWPETGSEALVLINAGKNAIAAGVTLSSADWLTGEGLVKMCWEMTAIQWVILSLGVIVYFLGPWARKKTMWLL</sequence>
<dbReference type="AlphaFoldDB" id="A0A7H8QJN8"/>
<feature type="transmembrane region" description="Helical" evidence="5">
    <location>
        <begin position="88"/>
        <end position="104"/>
    </location>
</feature>
<feature type="transmembrane region" description="Helical" evidence="5">
    <location>
        <begin position="314"/>
        <end position="338"/>
    </location>
</feature>
<comment type="subcellular location">
    <subcellularLocation>
        <location evidence="1">Membrane</location>
        <topology evidence="1">Multi-pass membrane protein</topology>
    </subcellularLocation>
</comment>
<dbReference type="OrthoDB" id="2585655at2759"/>
<reference evidence="8" key="1">
    <citation type="submission" date="2020-06" db="EMBL/GenBank/DDBJ databases">
        <title>A chromosome-scale genome assembly of Talaromyces rugulosus W13939.</title>
        <authorList>
            <person name="Wang B."/>
            <person name="Guo L."/>
            <person name="Ye K."/>
            <person name="Wang L."/>
        </authorList>
    </citation>
    <scope>NUCLEOTIDE SEQUENCE [LARGE SCALE GENOMIC DNA]</scope>
    <source>
        <strain evidence="8">W13939</strain>
    </source>
</reference>
<feature type="transmembrane region" description="Helical" evidence="5">
    <location>
        <begin position="142"/>
        <end position="169"/>
    </location>
</feature>
<keyword evidence="2 5" id="KW-0812">Transmembrane</keyword>
<dbReference type="InterPro" id="IPR011701">
    <property type="entry name" value="MFS"/>
</dbReference>
<dbReference type="InterPro" id="IPR036259">
    <property type="entry name" value="MFS_trans_sf"/>
</dbReference>
<dbReference type="Gene3D" id="1.20.1250.20">
    <property type="entry name" value="MFS general substrate transporter like domains"/>
    <property type="match status" value="1"/>
</dbReference>
<evidence type="ECO:0000259" key="6">
    <source>
        <dbReference type="PROSITE" id="PS50850"/>
    </source>
</evidence>
<organism evidence="7 8">
    <name type="scientific">Talaromyces rugulosus</name>
    <name type="common">Penicillium rugulosum</name>
    <dbReference type="NCBI Taxonomy" id="121627"/>
    <lineage>
        <taxon>Eukaryota</taxon>
        <taxon>Fungi</taxon>
        <taxon>Dikarya</taxon>
        <taxon>Ascomycota</taxon>
        <taxon>Pezizomycotina</taxon>
        <taxon>Eurotiomycetes</taxon>
        <taxon>Eurotiomycetidae</taxon>
        <taxon>Eurotiales</taxon>
        <taxon>Trichocomaceae</taxon>
        <taxon>Talaromyces</taxon>
        <taxon>Talaromyces sect. Islandici</taxon>
    </lineage>
</organism>
<feature type="transmembrane region" description="Helical" evidence="5">
    <location>
        <begin position="176"/>
        <end position="196"/>
    </location>
</feature>
<keyword evidence="8" id="KW-1185">Reference proteome</keyword>
<evidence type="ECO:0000256" key="5">
    <source>
        <dbReference type="SAM" id="Phobius"/>
    </source>
</evidence>
<feature type="transmembrane region" description="Helical" evidence="5">
    <location>
        <begin position="278"/>
        <end position="302"/>
    </location>
</feature>
<feature type="transmembrane region" description="Helical" evidence="5">
    <location>
        <begin position="392"/>
        <end position="418"/>
    </location>
</feature>
<dbReference type="RefSeq" id="XP_035340336.1">
    <property type="nucleotide sequence ID" value="XM_035484443.1"/>
</dbReference>
<evidence type="ECO:0000313" key="7">
    <source>
        <dbReference type="EMBL" id="QKX54157.1"/>
    </source>
</evidence>
<dbReference type="PANTHER" id="PTHR23502:SF160">
    <property type="entry name" value="MAJOR FACILITATOR SUPERFAMILY (MFS) PROFILE DOMAIN-CONTAINING PROTEIN-RELATED"/>
    <property type="match status" value="1"/>
</dbReference>
<dbReference type="KEGG" id="trg:TRUGW13939_01241"/>
<evidence type="ECO:0000256" key="4">
    <source>
        <dbReference type="ARBA" id="ARBA00023136"/>
    </source>
</evidence>
<evidence type="ECO:0000313" key="8">
    <source>
        <dbReference type="Proteomes" id="UP000509510"/>
    </source>
</evidence>
<dbReference type="Pfam" id="PF07690">
    <property type="entry name" value="MFS_1"/>
    <property type="match status" value="1"/>
</dbReference>
<feature type="domain" description="Major facilitator superfamily (MFS) profile" evidence="6">
    <location>
        <begin position="22"/>
        <end position="492"/>
    </location>
</feature>
<accession>A0A7H8QJN8</accession>
<gene>
    <name evidence="7" type="ORF">TRUGW13939_01241</name>
</gene>
<dbReference type="GO" id="GO:0022857">
    <property type="term" value="F:transmembrane transporter activity"/>
    <property type="evidence" value="ECO:0007669"/>
    <property type="project" value="InterPro"/>
</dbReference>
<feature type="transmembrane region" description="Helical" evidence="5">
    <location>
        <begin position="465"/>
        <end position="484"/>
    </location>
</feature>
<name>A0A7H8QJN8_TALRU</name>
<feature type="transmembrane region" description="Helical" evidence="5">
    <location>
        <begin position="365"/>
        <end position="385"/>
    </location>
</feature>
<dbReference type="PROSITE" id="PS50850">
    <property type="entry name" value="MFS"/>
    <property type="match status" value="1"/>
</dbReference>
<feature type="transmembrane region" description="Helical" evidence="5">
    <location>
        <begin position="21"/>
        <end position="42"/>
    </location>
</feature>
<protein>
    <recommendedName>
        <fullName evidence="6">Major facilitator superfamily (MFS) profile domain-containing protein</fullName>
    </recommendedName>
</protein>
<dbReference type="SUPFAM" id="SSF103473">
    <property type="entry name" value="MFS general substrate transporter"/>
    <property type="match status" value="1"/>
</dbReference>
<dbReference type="Proteomes" id="UP000509510">
    <property type="component" value="Chromosome I"/>
</dbReference>
<dbReference type="GeneID" id="55988754"/>
<dbReference type="EMBL" id="CP055898">
    <property type="protein sequence ID" value="QKX54157.1"/>
    <property type="molecule type" value="Genomic_DNA"/>
</dbReference>
<evidence type="ECO:0000256" key="1">
    <source>
        <dbReference type="ARBA" id="ARBA00004141"/>
    </source>
</evidence>
<dbReference type="InterPro" id="IPR020846">
    <property type="entry name" value="MFS_dom"/>
</dbReference>
<dbReference type="PANTHER" id="PTHR23502">
    <property type="entry name" value="MAJOR FACILITATOR SUPERFAMILY"/>
    <property type="match status" value="1"/>
</dbReference>
<proteinExistence type="predicted"/>
<keyword evidence="3 5" id="KW-1133">Transmembrane helix</keyword>
<evidence type="ECO:0000256" key="3">
    <source>
        <dbReference type="ARBA" id="ARBA00022989"/>
    </source>
</evidence>
<evidence type="ECO:0000256" key="2">
    <source>
        <dbReference type="ARBA" id="ARBA00022692"/>
    </source>
</evidence>
<dbReference type="GO" id="GO:0005886">
    <property type="term" value="C:plasma membrane"/>
    <property type="evidence" value="ECO:0007669"/>
    <property type="project" value="TreeGrafter"/>
</dbReference>